<dbReference type="PANTHER" id="PTHR31286:SF99">
    <property type="entry name" value="DUF4283 DOMAIN-CONTAINING PROTEIN"/>
    <property type="match status" value="1"/>
</dbReference>
<dbReference type="InterPro" id="IPR040256">
    <property type="entry name" value="At4g02000-like"/>
</dbReference>
<sequence>MNSSKTTQQQPPICSWAEKVRVSDSSTRCALDRLARKPVGSVLTIPKDMQLDNIDIWQRSMVGFFVSYKMPFHAVQAVANRIWKSMGLEKTTVMANGFMIFRFSSVTAMEEVLARGPWMFGGKAILLQQWQPGFQFDKNKIKTIPVWVRLQGLPFPLWNKKGLSMAASMVGRPLASDEATIQCTRLEFARVCVEIDASIPLVHNFQVQSSLSDEPITVDVSYEWKPSKCDSCKVFGHSCKAQGRKDNQAPKIMDAVQLPEPKAACLEMADKAPLVKEATINSQQPTGSLDPPLKENKKAGENGSLSVGTEAGENCSLSVGKETGANCSLNVGNSHKASTCHEDRQGRGKPSQPPSLHAWKIKWIQYVVVQRTKVKEWKWKPREVALMQNHQTVPRNRALLHQSKLKMAYL</sequence>
<gene>
    <name evidence="3" type="ORF">OIU84_023946</name>
</gene>
<evidence type="ECO:0000259" key="2">
    <source>
        <dbReference type="Pfam" id="PF14111"/>
    </source>
</evidence>
<keyword evidence="4" id="KW-1185">Reference proteome</keyword>
<evidence type="ECO:0000256" key="1">
    <source>
        <dbReference type="SAM" id="MobiDB-lite"/>
    </source>
</evidence>
<name>A0AAD6PAR6_9ROSI</name>
<dbReference type="InterPro" id="IPR025558">
    <property type="entry name" value="DUF4283"/>
</dbReference>
<dbReference type="Pfam" id="PF14111">
    <property type="entry name" value="DUF4283"/>
    <property type="match status" value="1"/>
</dbReference>
<feature type="region of interest" description="Disordered" evidence="1">
    <location>
        <begin position="280"/>
        <end position="307"/>
    </location>
</feature>
<dbReference type="EMBL" id="JAPFFJ010000006">
    <property type="protein sequence ID" value="KAJ6422909.1"/>
    <property type="molecule type" value="Genomic_DNA"/>
</dbReference>
<evidence type="ECO:0000313" key="3">
    <source>
        <dbReference type="EMBL" id="KAJ6422909.1"/>
    </source>
</evidence>
<dbReference type="AlphaFoldDB" id="A0AAD6PAR6"/>
<protein>
    <recommendedName>
        <fullName evidence="2">DUF4283 domain-containing protein</fullName>
    </recommendedName>
</protein>
<evidence type="ECO:0000313" key="4">
    <source>
        <dbReference type="Proteomes" id="UP001162972"/>
    </source>
</evidence>
<feature type="domain" description="DUF4283" evidence="2">
    <location>
        <begin position="56"/>
        <end position="137"/>
    </location>
</feature>
<accession>A0AAD6PAR6</accession>
<reference evidence="3 4" key="1">
    <citation type="journal article" date="2023" name="Int. J. Mol. Sci.">
        <title>De Novo Assembly and Annotation of 11 Diverse Shrub Willow (Salix) Genomes Reveals Novel Gene Organization in Sex-Linked Regions.</title>
        <authorList>
            <person name="Hyden B."/>
            <person name="Feng K."/>
            <person name="Yates T.B."/>
            <person name="Jawdy S."/>
            <person name="Cereghino C."/>
            <person name="Smart L.B."/>
            <person name="Muchero W."/>
        </authorList>
    </citation>
    <scope>NUCLEOTIDE SEQUENCE [LARGE SCALE GENOMIC DNA]</scope>
    <source>
        <tissue evidence="3">Shoot tip</tissue>
    </source>
</reference>
<organism evidence="3 4">
    <name type="scientific">Salix udensis</name>
    <dbReference type="NCBI Taxonomy" id="889485"/>
    <lineage>
        <taxon>Eukaryota</taxon>
        <taxon>Viridiplantae</taxon>
        <taxon>Streptophyta</taxon>
        <taxon>Embryophyta</taxon>
        <taxon>Tracheophyta</taxon>
        <taxon>Spermatophyta</taxon>
        <taxon>Magnoliopsida</taxon>
        <taxon>eudicotyledons</taxon>
        <taxon>Gunneridae</taxon>
        <taxon>Pentapetalae</taxon>
        <taxon>rosids</taxon>
        <taxon>fabids</taxon>
        <taxon>Malpighiales</taxon>
        <taxon>Salicaceae</taxon>
        <taxon>Saliceae</taxon>
        <taxon>Salix</taxon>
    </lineage>
</organism>
<dbReference type="PANTHER" id="PTHR31286">
    <property type="entry name" value="GLYCINE-RICH CELL WALL STRUCTURAL PROTEIN 1.8-LIKE"/>
    <property type="match status" value="1"/>
</dbReference>
<dbReference type="Proteomes" id="UP001162972">
    <property type="component" value="Chromosome 16"/>
</dbReference>
<comment type="caution">
    <text evidence="3">The sequence shown here is derived from an EMBL/GenBank/DDBJ whole genome shotgun (WGS) entry which is preliminary data.</text>
</comment>
<proteinExistence type="predicted"/>